<evidence type="ECO:0000313" key="9">
    <source>
        <dbReference type="Proteomes" id="UP000663879"/>
    </source>
</evidence>
<dbReference type="Pfam" id="PF00230">
    <property type="entry name" value="MIP"/>
    <property type="match status" value="1"/>
</dbReference>
<evidence type="ECO:0000256" key="1">
    <source>
        <dbReference type="ARBA" id="ARBA00004141"/>
    </source>
</evidence>
<comment type="caution">
    <text evidence="8">The sequence shown here is derived from an EMBL/GenBank/DDBJ whole genome shotgun (WGS) entry which is preliminary data.</text>
</comment>
<dbReference type="SUPFAM" id="SSF81338">
    <property type="entry name" value="Aquaporin-like"/>
    <property type="match status" value="1"/>
</dbReference>
<dbReference type="InterPro" id="IPR023271">
    <property type="entry name" value="Aquaporin-like"/>
</dbReference>
<dbReference type="InterPro" id="IPR000425">
    <property type="entry name" value="MIP"/>
</dbReference>
<keyword evidence="5 7" id="KW-0472">Membrane</keyword>
<reference evidence="8" key="1">
    <citation type="submission" date="2021-02" db="EMBL/GenBank/DDBJ databases">
        <authorList>
            <person name="Nowell W R."/>
        </authorList>
    </citation>
    <scope>NUCLEOTIDE SEQUENCE</scope>
    <source>
        <strain evidence="8">Ploen Becks lab</strain>
    </source>
</reference>
<evidence type="ECO:0000256" key="4">
    <source>
        <dbReference type="ARBA" id="ARBA00022989"/>
    </source>
</evidence>
<feature type="transmembrane region" description="Helical" evidence="7">
    <location>
        <begin position="111"/>
        <end position="136"/>
    </location>
</feature>
<dbReference type="GO" id="GO:0005886">
    <property type="term" value="C:plasma membrane"/>
    <property type="evidence" value="ECO:0007669"/>
    <property type="project" value="TreeGrafter"/>
</dbReference>
<dbReference type="AlphaFoldDB" id="A0A813Q013"/>
<feature type="transmembrane region" description="Helical" evidence="7">
    <location>
        <begin position="156"/>
        <end position="180"/>
    </location>
</feature>
<evidence type="ECO:0000256" key="2">
    <source>
        <dbReference type="ARBA" id="ARBA00006175"/>
    </source>
</evidence>
<name>A0A813Q013_9BILA</name>
<feature type="transmembrane region" description="Helical" evidence="7">
    <location>
        <begin position="261"/>
        <end position="280"/>
    </location>
</feature>
<protein>
    <submittedName>
        <fullName evidence="8">Uncharacterized protein</fullName>
    </submittedName>
</protein>
<feature type="transmembrane region" description="Helical" evidence="7">
    <location>
        <begin position="192"/>
        <end position="213"/>
    </location>
</feature>
<dbReference type="GO" id="GO:0015250">
    <property type="term" value="F:water channel activity"/>
    <property type="evidence" value="ECO:0007669"/>
    <property type="project" value="TreeGrafter"/>
</dbReference>
<feature type="transmembrane region" description="Helical" evidence="7">
    <location>
        <begin position="233"/>
        <end position="254"/>
    </location>
</feature>
<evidence type="ECO:0000256" key="3">
    <source>
        <dbReference type="ARBA" id="ARBA00022692"/>
    </source>
</evidence>
<dbReference type="Proteomes" id="UP000663879">
    <property type="component" value="Unassembled WGS sequence"/>
</dbReference>
<sequence length="349" mass="38180">MYNYNLPKPKVYEVDKTIRSFQELRNINGQNYITITAAEGRKLMQRIPEPASASIERVLAKGQDEIVESEDKPDFILIESKDYARKRKRSVKGSDFFLILIETSKLQLKSLAFYQAILAEFIGVYILTLIVCGLGLSFKKDESVPSINGALGGGLTLATMVWCTNCISGGNLNPAISIVLVFTNDLDLMRGIFYVIFQLLGGLAGAATLNSLVPSYAKENLGLTLVNNKVGLFKAFGIETIITFLLAFTIFACLDKNRKDLGGSFPLAIGLAVTCGALFGGPYTGGSMNPARSFGPALVQNVWKDHWVYWIGPITGAFCAAIVYKFILKPRVISKGDNSNENSLNDTEN</sequence>
<dbReference type="EMBL" id="CAJNOC010000431">
    <property type="protein sequence ID" value="CAF0760816.1"/>
    <property type="molecule type" value="Genomic_DNA"/>
</dbReference>
<dbReference type="OrthoDB" id="3222at2759"/>
<evidence type="ECO:0000313" key="8">
    <source>
        <dbReference type="EMBL" id="CAF0760816.1"/>
    </source>
</evidence>
<keyword evidence="3 6" id="KW-0812">Transmembrane</keyword>
<evidence type="ECO:0000256" key="7">
    <source>
        <dbReference type="SAM" id="Phobius"/>
    </source>
</evidence>
<keyword evidence="9" id="KW-1185">Reference proteome</keyword>
<dbReference type="PANTHER" id="PTHR19139">
    <property type="entry name" value="AQUAPORIN TRANSPORTER"/>
    <property type="match status" value="1"/>
</dbReference>
<evidence type="ECO:0000256" key="5">
    <source>
        <dbReference type="ARBA" id="ARBA00023136"/>
    </source>
</evidence>
<dbReference type="PRINTS" id="PR00783">
    <property type="entry name" value="MINTRINSICP"/>
</dbReference>
<dbReference type="Gene3D" id="1.20.1080.10">
    <property type="entry name" value="Glycerol uptake facilitator protein"/>
    <property type="match status" value="1"/>
</dbReference>
<proteinExistence type="inferred from homology"/>
<gene>
    <name evidence="8" type="ORF">OXX778_LOCUS4419</name>
</gene>
<organism evidence="8 9">
    <name type="scientific">Brachionus calyciflorus</name>
    <dbReference type="NCBI Taxonomy" id="104777"/>
    <lineage>
        <taxon>Eukaryota</taxon>
        <taxon>Metazoa</taxon>
        <taxon>Spiralia</taxon>
        <taxon>Gnathifera</taxon>
        <taxon>Rotifera</taxon>
        <taxon>Eurotatoria</taxon>
        <taxon>Monogononta</taxon>
        <taxon>Pseudotrocha</taxon>
        <taxon>Ploima</taxon>
        <taxon>Brachionidae</taxon>
        <taxon>Brachionus</taxon>
    </lineage>
</organism>
<dbReference type="InterPro" id="IPR034294">
    <property type="entry name" value="Aquaporin_transptr"/>
</dbReference>
<evidence type="ECO:0000256" key="6">
    <source>
        <dbReference type="RuleBase" id="RU000477"/>
    </source>
</evidence>
<keyword evidence="4 7" id="KW-1133">Transmembrane helix</keyword>
<dbReference type="PANTHER" id="PTHR19139:SF199">
    <property type="entry name" value="MIP17260P"/>
    <property type="match status" value="1"/>
</dbReference>
<feature type="transmembrane region" description="Helical" evidence="7">
    <location>
        <begin position="307"/>
        <end position="327"/>
    </location>
</feature>
<comment type="subcellular location">
    <subcellularLocation>
        <location evidence="1">Membrane</location>
        <topology evidence="1">Multi-pass membrane protein</topology>
    </subcellularLocation>
</comment>
<accession>A0A813Q013</accession>
<keyword evidence="6" id="KW-0813">Transport</keyword>
<comment type="similarity">
    <text evidence="2 6">Belongs to the MIP/aquaporin (TC 1.A.8) family.</text>
</comment>
<dbReference type="CDD" id="cd00333">
    <property type="entry name" value="MIP"/>
    <property type="match status" value="1"/>
</dbReference>